<feature type="region of interest" description="Disordered" evidence="1">
    <location>
        <begin position="1"/>
        <end position="23"/>
    </location>
</feature>
<dbReference type="SMART" id="SM00530">
    <property type="entry name" value="HTH_XRE"/>
    <property type="match status" value="1"/>
</dbReference>
<feature type="compositionally biased region" description="Basic and acidic residues" evidence="1">
    <location>
        <begin position="1"/>
        <end position="15"/>
    </location>
</feature>
<dbReference type="SUPFAM" id="SSF47413">
    <property type="entry name" value="lambda repressor-like DNA-binding domains"/>
    <property type="match status" value="1"/>
</dbReference>
<protein>
    <recommendedName>
        <fullName evidence="2">HTH cro/C1-type domain-containing protein</fullName>
    </recommendedName>
</protein>
<gene>
    <name evidence="3" type="ORF">LCGC14_0354060</name>
</gene>
<dbReference type="Pfam" id="PF01381">
    <property type="entry name" value="HTH_3"/>
    <property type="match status" value="1"/>
</dbReference>
<dbReference type="GO" id="GO:0003677">
    <property type="term" value="F:DNA binding"/>
    <property type="evidence" value="ECO:0007669"/>
    <property type="project" value="InterPro"/>
</dbReference>
<evidence type="ECO:0000259" key="2">
    <source>
        <dbReference type="PROSITE" id="PS50943"/>
    </source>
</evidence>
<sequence length="153" mass="17233">MRRDEKADPMIENKKKPNPVDTHVGSRVRLRRTMLGMSQEKLGESLGITFQQIQKYEKGTNRIGASRLQRISEVLNVPVAFFFEDVPGSSPGKNGLHEPSGPDYVVDFLSSSEGLQLNRAFVKIGDPKVRRRIIELVRTLADTSEPDDKPRSE</sequence>
<evidence type="ECO:0000256" key="1">
    <source>
        <dbReference type="SAM" id="MobiDB-lite"/>
    </source>
</evidence>
<dbReference type="AlphaFoldDB" id="A0A0F9WI18"/>
<dbReference type="Gene3D" id="1.10.260.40">
    <property type="entry name" value="lambda repressor-like DNA-binding domains"/>
    <property type="match status" value="1"/>
</dbReference>
<dbReference type="InterPro" id="IPR001387">
    <property type="entry name" value="Cro/C1-type_HTH"/>
</dbReference>
<proteinExistence type="predicted"/>
<comment type="caution">
    <text evidence="3">The sequence shown here is derived from an EMBL/GenBank/DDBJ whole genome shotgun (WGS) entry which is preliminary data.</text>
</comment>
<accession>A0A0F9WI18</accession>
<evidence type="ECO:0000313" key="3">
    <source>
        <dbReference type="EMBL" id="KKN78063.1"/>
    </source>
</evidence>
<dbReference type="CDD" id="cd00093">
    <property type="entry name" value="HTH_XRE"/>
    <property type="match status" value="1"/>
</dbReference>
<dbReference type="InterPro" id="IPR010982">
    <property type="entry name" value="Lambda_DNA-bd_dom_sf"/>
</dbReference>
<name>A0A0F9WI18_9ZZZZ</name>
<organism evidence="3">
    <name type="scientific">marine sediment metagenome</name>
    <dbReference type="NCBI Taxonomy" id="412755"/>
    <lineage>
        <taxon>unclassified sequences</taxon>
        <taxon>metagenomes</taxon>
        <taxon>ecological metagenomes</taxon>
    </lineage>
</organism>
<reference evidence="3" key="1">
    <citation type="journal article" date="2015" name="Nature">
        <title>Complex archaea that bridge the gap between prokaryotes and eukaryotes.</title>
        <authorList>
            <person name="Spang A."/>
            <person name="Saw J.H."/>
            <person name="Jorgensen S.L."/>
            <person name="Zaremba-Niedzwiedzka K."/>
            <person name="Martijn J."/>
            <person name="Lind A.E."/>
            <person name="van Eijk R."/>
            <person name="Schleper C."/>
            <person name="Guy L."/>
            <person name="Ettema T.J."/>
        </authorList>
    </citation>
    <scope>NUCLEOTIDE SEQUENCE</scope>
</reference>
<dbReference type="PROSITE" id="PS50943">
    <property type="entry name" value="HTH_CROC1"/>
    <property type="match status" value="1"/>
</dbReference>
<dbReference type="EMBL" id="LAZR01000269">
    <property type="protein sequence ID" value="KKN78063.1"/>
    <property type="molecule type" value="Genomic_DNA"/>
</dbReference>
<feature type="domain" description="HTH cro/C1-type" evidence="2">
    <location>
        <begin position="28"/>
        <end position="82"/>
    </location>
</feature>